<sequence>MYREVVASGCNDVVQASVGEIFQNELFLYERVVEVESVSEFEFVDQTLTVLKRIGIVVGKDIDWVAIHHDNHIFAVNDIRVDAMEFPDAVRVLQESNRKTCTRLLMQNYWACGDFITKKNLGVGVVGKYAYLRPIGEEQQLEDVEHTYESWRLLRVLREQNAGKNIVKATEEL</sequence>
<dbReference type="EMBL" id="CM047585">
    <property type="protein sequence ID" value="KAI9911007.1"/>
    <property type="molecule type" value="Genomic_DNA"/>
</dbReference>
<evidence type="ECO:0000313" key="2">
    <source>
        <dbReference type="Proteomes" id="UP001163321"/>
    </source>
</evidence>
<name>A0ACC0VXQ7_9STRA</name>
<accession>A0ACC0VXQ7</accession>
<keyword evidence="2" id="KW-1185">Reference proteome</keyword>
<gene>
    <name evidence="1" type="ORF">PsorP6_011146</name>
</gene>
<reference evidence="1 2" key="1">
    <citation type="journal article" date="2022" name="bioRxiv">
        <title>The genome of the oomycete Peronosclerospora sorghi, a cosmopolitan pathogen of maize and sorghum, is inflated with dispersed pseudogenes.</title>
        <authorList>
            <person name="Fletcher K."/>
            <person name="Martin F."/>
            <person name="Isakeit T."/>
            <person name="Cavanaugh K."/>
            <person name="Magill C."/>
            <person name="Michelmore R."/>
        </authorList>
    </citation>
    <scope>NUCLEOTIDE SEQUENCE [LARGE SCALE GENOMIC DNA]</scope>
    <source>
        <strain evidence="1">P6</strain>
    </source>
</reference>
<protein>
    <submittedName>
        <fullName evidence="1">Uncharacterized protein</fullName>
    </submittedName>
</protein>
<organism evidence="1 2">
    <name type="scientific">Peronosclerospora sorghi</name>
    <dbReference type="NCBI Taxonomy" id="230839"/>
    <lineage>
        <taxon>Eukaryota</taxon>
        <taxon>Sar</taxon>
        <taxon>Stramenopiles</taxon>
        <taxon>Oomycota</taxon>
        <taxon>Peronosporomycetes</taxon>
        <taxon>Peronosporales</taxon>
        <taxon>Peronosporaceae</taxon>
        <taxon>Peronosclerospora</taxon>
    </lineage>
</organism>
<dbReference type="Proteomes" id="UP001163321">
    <property type="component" value="Chromosome 6"/>
</dbReference>
<proteinExistence type="predicted"/>
<evidence type="ECO:0000313" key="1">
    <source>
        <dbReference type="EMBL" id="KAI9911007.1"/>
    </source>
</evidence>
<comment type="caution">
    <text evidence="1">The sequence shown here is derived from an EMBL/GenBank/DDBJ whole genome shotgun (WGS) entry which is preliminary data.</text>
</comment>